<dbReference type="EMBL" id="JAHJDP010000059">
    <property type="protein sequence ID" value="MBU2691379.1"/>
    <property type="molecule type" value="Genomic_DNA"/>
</dbReference>
<accession>A0A948RXF5</accession>
<evidence type="ECO:0000313" key="2">
    <source>
        <dbReference type="EMBL" id="MBU2691379.1"/>
    </source>
</evidence>
<dbReference type="Proteomes" id="UP000777784">
    <property type="component" value="Unassembled WGS sequence"/>
</dbReference>
<reference evidence="2" key="1">
    <citation type="submission" date="2021-05" db="EMBL/GenBank/DDBJ databases">
        <title>Energy efficiency and biological interactions define the core microbiome of deep oligotrophic groundwater.</title>
        <authorList>
            <person name="Mehrshad M."/>
            <person name="Lopez-Fernandez M."/>
            <person name="Bell E."/>
            <person name="Bernier-Latmani R."/>
            <person name="Bertilsson S."/>
            <person name="Dopson M."/>
        </authorList>
    </citation>
    <scope>NUCLEOTIDE SEQUENCE</scope>
    <source>
        <strain evidence="2">Modern_marine.mb.64</strain>
    </source>
</reference>
<gene>
    <name evidence="2" type="ORF">KJ970_10680</name>
</gene>
<evidence type="ECO:0000313" key="3">
    <source>
        <dbReference type="Proteomes" id="UP000777784"/>
    </source>
</evidence>
<dbReference type="AlphaFoldDB" id="A0A948RXF5"/>
<proteinExistence type="predicted"/>
<sequence length="82" mass="9625">MLRQRYRKDTEEALNHFIFLRIDHIRRVVSEYVRYYNHARPSQAIHGIPDPYPELKQSLPSTGKLVALPVLGGVQHDYRLIA</sequence>
<organism evidence="2 3">
    <name type="scientific">Eiseniibacteriota bacterium</name>
    <dbReference type="NCBI Taxonomy" id="2212470"/>
    <lineage>
        <taxon>Bacteria</taxon>
        <taxon>Candidatus Eiseniibacteriota</taxon>
    </lineage>
</organism>
<feature type="domain" description="Integrase catalytic" evidence="1">
    <location>
        <begin position="12"/>
        <end position="48"/>
    </location>
</feature>
<comment type="caution">
    <text evidence="2">The sequence shown here is derived from an EMBL/GenBank/DDBJ whole genome shotgun (WGS) entry which is preliminary data.</text>
</comment>
<name>A0A948RXF5_UNCEI</name>
<dbReference type="GO" id="GO:0015074">
    <property type="term" value="P:DNA integration"/>
    <property type="evidence" value="ECO:0007669"/>
    <property type="project" value="InterPro"/>
</dbReference>
<dbReference type="Pfam" id="PF13333">
    <property type="entry name" value="rve_2"/>
    <property type="match status" value="1"/>
</dbReference>
<protein>
    <submittedName>
        <fullName evidence="2">IS3 family transposase</fullName>
    </submittedName>
</protein>
<dbReference type="InterPro" id="IPR001584">
    <property type="entry name" value="Integrase_cat-core"/>
</dbReference>
<evidence type="ECO:0000259" key="1">
    <source>
        <dbReference type="Pfam" id="PF13333"/>
    </source>
</evidence>